<comment type="similarity">
    <text evidence="1">Belongs to the PPR family. P subfamily.</text>
</comment>
<evidence type="ECO:0000256" key="2">
    <source>
        <dbReference type="ARBA" id="ARBA00022737"/>
    </source>
</evidence>
<accession>A0A328E5I8</accession>
<comment type="caution">
    <text evidence="4">The sequence shown here is derived from an EMBL/GenBank/DDBJ whole genome shotgun (WGS) entry which is preliminary data.</text>
</comment>
<dbReference type="SUPFAM" id="SSF160443">
    <property type="entry name" value="SMR domain-like"/>
    <property type="match status" value="1"/>
</dbReference>
<dbReference type="SMART" id="SM00463">
    <property type="entry name" value="SMR"/>
    <property type="match status" value="1"/>
</dbReference>
<dbReference type="PANTHER" id="PTHR47447:SF15">
    <property type="entry name" value="OS02G0120000 PROTEIN"/>
    <property type="match status" value="1"/>
</dbReference>
<dbReference type="Gene3D" id="3.30.1370.110">
    <property type="match status" value="1"/>
</dbReference>
<keyword evidence="2" id="KW-0677">Repeat</keyword>
<dbReference type="PROSITE" id="PS50828">
    <property type="entry name" value="SMR"/>
    <property type="match status" value="1"/>
</dbReference>
<dbReference type="AlphaFoldDB" id="A0A328E5I8"/>
<sequence length="471" mass="53748">MIIGVGITRPPSATGLKFPFGISHRLLRPCRCGPGNEDDRFLNSVLLASPDDDNLRRMLRQFVESTSQDYAVGTLFRLTSPATSSSNPRLSSLALPLYQVLTETSWFQWSPRVVTKVIALLHKQEQHSEAEYLTKETISILNVRGKSALSIFYGQLVEELSKHELRREVLHTCEELRRHLLVGNRPAAWALLFGYQSMIKAMHLLGMPYIIEKLMEEMRELGLKVSAFEHTCLVYGYGKLGLFKEMKRALADMRRDGFAVDRLVTTMVLSSFGAHGQLGEMETWLRKMKDANVKPHMRTFNTVLNNCPKLRALLQDAMEKDEDLPLSLKELLDYLGGDECSLVLCLVESSSLIRQTRIWANLDLHGMHLTTAYLFMLLWLCELRWICKRHSYKLPSEVKVVCGKGSHSVVRFKSPLQELVQKMVVQLDLPLRNDSDTIGCFVAKGKVLKDWMLSHKGERFDDECFLKESVK</sequence>
<dbReference type="EMBL" id="NQVE01000027">
    <property type="protein sequence ID" value="RAL53197.1"/>
    <property type="molecule type" value="Genomic_DNA"/>
</dbReference>
<dbReference type="InterPro" id="IPR002625">
    <property type="entry name" value="Smr_dom"/>
</dbReference>
<evidence type="ECO:0000259" key="3">
    <source>
        <dbReference type="PROSITE" id="PS50828"/>
    </source>
</evidence>
<evidence type="ECO:0000313" key="4">
    <source>
        <dbReference type="EMBL" id="RAL53197.1"/>
    </source>
</evidence>
<dbReference type="Proteomes" id="UP000249390">
    <property type="component" value="Unassembled WGS sequence"/>
</dbReference>
<protein>
    <recommendedName>
        <fullName evidence="3">Smr domain-containing protein</fullName>
    </recommendedName>
</protein>
<dbReference type="Gene3D" id="1.25.40.10">
    <property type="entry name" value="Tetratricopeptide repeat domain"/>
    <property type="match status" value="1"/>
</dbReference>
<evidence type="ECO:0000256" key="1">
    <source>
        <dbReference type="ARBA" id="ARBA00007626"/>
    </source>
</evidence>
<dbReference type="PANTHER" id="PTHR47447">
    <property type="entry name" value="OS03G0856100 PROTEIN"/>
    <property type="match status" value="1"/>
</dbReference>
<dbReference type="NCBIfam" id="TIGR00756">
    <property type="entry name" value="PPR"/>
    <property type="match status" value="1"/>
</dbReference>
<proteinExistence type="inferred from homology"/>
<dbReference type="Pfam" id="PF13812">
    <property type="entry name" value="PPR_3"/>
    <property type="match status" value="1"/>
</dbReference>
<evidence type="ECO:0000313" key="5">
    <source>
        <dbReference type="Proteomes" id="UP000249390"/>
    </source>
</evidence>
<name>A0A328E5I8_9ASTE</name>
<keyword evidence="5" id="KW-1185">Reference proteome</keyword>
<organism evidence="4 5">
    <name type="scientific">Cuscuta australis</name>
    <dbReference type="NCBI Taxonomy" id="267555"/>
    <lineage>
        <taxon>Eukaryota</taxon>
        <taxon>Viridiplantae</taxon>
        <taxon>Streptophyta</taxon>
        <taxon>Embryophyta</taxon>
        <taxon>Tracheophyta</taxon>
        <taxon>Spermatophyta</taxon>
        <taxon>Magnoliopsida</taxon>
        <taxon>eudicotyledons</taxon>
        <taxon>Gunneridae</taxon>
        <taxon>Pentapetalae</taxon>
        <taxon>asterids</taxon>
        <taxon>lamiids</taxon>
        <taxon>Solanales</taxon>
        <taxon>Convolvulaceae</taxon>
        <taxon>Cuscuteae</taxon>
        <taxon>Cuscuta</taxon>
        <taxon>Cuscuta subgen. Grammica</taxon>
        <taxon>Cuscuta sect. Cleistogrammica</taxon>
    </lineage>
</organism>
<dbReference type="InterPro" id="IPR011990">
    <property type="entry name" value="TPR-like_helical_dom_sf"/>
</dbReference>
<dbReference type="InterPro" id="IPR036063">
    <property type="entry name" value="Smr_dom_sf"/>
</dbReference>
<reference evidence="4 5" key="1">
    <citation type="submission" date="2018-06" db="EMBL/GenBank/DDBJ databases">
        <title>The Genome of Cuscuta australis (Dodder) Provides Insight into the Evolution of Plant Parasitism.</title>
        <authorList>
            <person name="Liu H."/>
        </authorList>
    </citation>
    <scope>NUCLEOTIDE SEQUENCE [LARGE SCALE GENOMIC DNA]</scope>
    <source>
        <strain evidence="5">cv. Yunnan</strain>
        <tissue evidence="4">Vines</tissue>
    </source>
</reference>
<dbReference type="InterPro" id="IPR002885">
    <property type="entry name" value="PPR_rpt"/>
</dbReference>
<feature type="domain" description="Smr" evidence="3">
    <location>
        <begin position="362"/>
        <end position="446"/>
    </location>
</feature>
<gene>
    <name evidence="4" type="ORF">DM860_006869</name>
</gene>